<dbReference type="KEGG" id="mvs:MVIS_0201"/>
<gene>
    <name evidence="1" type="ORF">MT2528_2812</name>
    <name evidence="2" type="ORF">NVI5450_3005</name>
</gene>
<evidence type="ECO:0000313" key="2">
    <source>
        <dbReference type="EMBL" id="SGZ06106.1"/>
    </source>
</evidence>
<dbReference type="InterPro" id="IPR011335">
    <property type="entry name" value="Restrct_endonuc-II-like"/>
</dbReference>
<dbReference type="InterPro" id="IPR038590">
    <property type="entry name" value="YaeQ_sf"/>
</dbReference>
<dbReference type="Proteomes" id="UP000183794">
    <property type="component" value="Unassembled WGS sequence"/>
</dbReference>
<sequence>MPVIFPLLVISMALTATILKAKVSIVDLDNHVYLNDIPLTLAQHPSENDNRLMLRLLAWMLNVDAEARLSFTKGLGEDEEPDIWFKSDIDVIEHWIDLGQPSDKRLKKASNQSEKATIYTYGDRSAALWFKKIKYSADNLSIQFINDETAELMAQLYSRNMELQLMIQDGDIQVLSGETSIAIKPEVWC</sequence>
<dbReference type="Proteomes" id="UP000182660">
    <property type="component" value="Unassembled WGS sequence"/>
</dbReference>
<dbReference type="Pfam" id="PF07152">
    <property type="entry name" value="YaeQ"/>
    <property type="match status" value="1"/>
</dbReference>
<evidence type="ECO:0000313" key="4">
    <source>
        <dbReference type="Proteomes" id="UP000183794"/>
    </source>
</evidence>
<dbReference type="HOGENOM" id="CLU_096741_0_0_6"/>
<dbReference type="Gene3D" id="3.10.640.10">
    <property type="entry name" value="Restriction endonuclease-like alpha-beta roll domain"/>
    <property type="match status" value="1"/>
</dbReference>
<name>A0A090I969_9GAMM</name>
<proteinExistence type="predicted"/>
<dbReference type="PIRSF" id="PIRSF011484">
    <property type="entry name" value="YaeQ"/>
    <property type="match status" value="1"/>
</dbReference>
<dbReference type="PATRIC" id="fig|80854.5.peg.209"/>
<reference evidence="2 4" key="1">
    <citation type="submission" date="2016-11" db="EMBL/GenBank/DDBJ databases">
        <authorList>
            <person name="Jaros S."/>
            <person name="Januszkiewicz K."/>
            <person name="Wedrychowicz H."/>
        </authorList>
    </citation>
    <scope>NUCLEOTIDE SEQUENCE [LARGE SCALE GENOMIC DNA]</scope>
    <source>
        <strain evidence="2">NVI 5450</strain>
    </source>
</reference>
<organism evidence="2 4">
    <name type="scientific">Moritella viscosa</name>
    <dbReference type="NCBI Taxonomy" id="80854"/>
    <lineage>
        <taxon>Bacteria</taxon>
        <taxon>Pseudomonadati</taxon>
        <taxon>Pseudomonadota</taxon>
        <taxon>Gammaproteobacteria</taxon>
        <taxon>Alteromonadales</taxon>
        <taxon>Moritellaceae</taxon>
        <taxon>Moritella</taxon>
    </lineage>
</organism>
<dbReference type="PANTHER" id="PTHR38784">
    <property type="entry name" value="SUCROSE PHOSPHORYLASE"/>
    <property type="match status" value="1"/>
</dbReference>
<dbReference type="EMBL" id="FPLD01000079">
    <property type="protein sequence ID" value="SGZ06106.1"/>
    <property type="molecule type" value="Genomic_DNA"/>
</dbReference>
<dbReference type="GeneID" id="61296645"/>
<protein>
    <submittedName>
        <fullName evidence="2">Uncharacterized protein</fullName>
    </submittedName>
</protein>
<keyword evidence="3" id="KW-1185">Reference proteome</keyword>
<reference evidence="1 3" key="2">
    <citation type="submission" date="2016-11" db="EMBL/GenBank/DDBJ databases">
        <authorList>
            <person name="Klemetsen T."/>
        </authorList>
    </citation>
    <scope>NUCLEOTIDE SEQUENCE [LARGE SCALE GENOMIC DNA]</scope>
    <source>
        <strain evidence="1">MT 2528</strain>
    </source>
</reference>
<dbReference type="SMART" id="SM01322">
    <property type="entry name" value="YaeQ"/>
    <property type="match status" value="1"/>
</dbReference>
<evidence type="ECO:0000313" key="3">
    <source>
        <dbReference type="Proteomes" id="UP000182660"/>
    </source>
</evidence>
<dbReference type="STRING" id="80854.MVIS_0201"/>
<dbReference type="SUPFAM" id="SSF52980">
    <property type="entry name" value="Restriction endonuclease-like"/>
    <property type="match status" value="1"/>
</dbReference>
<dbReference type="RefSeq" id="WP_244534200.1">
    <property type="nucleotide sequence ID" value="NZ_CAWQZC010000079.1"/>
</dbReference>
<dbReference type="InterPro" id="IPR009822">
    <property type="entry name" value="YaeQ"/>
</dbReference>
<dbReference type="EMBL" id="FPLJ01000062">
    <property type="protein sequence ID" value="SGY94566.1"/>
    <property type="molecule type" value="Genomic_DNA"/>
</dbReference>
<accession>A0A090I969</accession>
<dbReference type="AlphaFoldDB" id="A0A090I969"/>
<dbReference type="PANTHER" id="PTHR38784:SF1">
    <property type="entry name" value="SUCROSE PHOSPHORYLASE"/>
    <property type="match status" value="1"/>
</dbReference>
<evidence type="ECO:0000313" key="1">
    <source>
        <dbReference type="EMBL" id="SGY94566.1"/>
    </source>
</evidence>